<dbReference type="AlphaFoldDB" id="A0A6N7XQH3"/>
<accession>A0A6N7XQH3</accession>
<dbReference type="SUPFAM" id="SSF46785">
    <property type="entry name" value="Winged helix' DNA-binding domain"/>
    <property type="match status" value="2"/>
</dbReference>
<dbReference type="InterPro" id="IPR000835">
    <property type="entry name" value="HTH_MarR-typ"/>
</dbReference>
<dbReference type="RefSeq" id="WP_154434056.1">
    <property type="nucleotide sequence ID" value="NZ_VUNC01000002.1"/>
</dbReference>
<gene>
    <name evidence="2" type="ORF">FYJ68_03625</name>
</gene>
<dbReference type="Pfam" id="PF01047">
    <property type="entry name" value="MarR"/>
    <property type="match status" value="1"/>
</dbReference>
<protein>
    <submittedName>
        <fullName evidence="2">Winged helix-turn-helix transcriptional regulator</fullName>
    </submittedName>
</protein>
<dbReference type="Gene3D" id="1.10.10.10">
    <property type="entry name" value="Winged helix-like DNA-binding domain superfamily/Winged helix DNA-binding domain"/>
    <property type="match status" value="2"/>
</dbReference>
<proteinExistence type="predicted"/>
<comment type="caution">
    <text evidence="2">The sequence shown here is derived from an EMBL/GenBank/DDBJ whole genome shotgun (WGS) entry which is preliminary data.</text>
</comment>
<reference evidence="2 3" key="1">
    <citation type="submission" date="2019-08" db="EMBL/GenBank/DDBJ databases">
        <title>In-depth cultivation of the pig gut microbiome towards novel bacterial diversity and tailored functional studies.</title>
        <authorList>
            <person name="Wylensek D."/>
            <person name="Hitch T.C.A."/>
            <person name="Clavel T."/>
        </authorList>
    </citation>
    <scope>NUCLEOTIDE SEQUENCE [LARGE SCALE GENOMIC DNA]</scope>
    <source>
        <strain evidence="2 3">CA-Schmier-601-WT-1</strain>
    </source>
</reference>
<dbReference type="EMBL" id="VUNC01000002">
    <property type="protein sequence ID" value="MST72199.1"/>
    <property type="molecule type" value="Genomic_DNA"/>
</dbReference>
<evidence type="ECO:0000313" key="2">
    <source>
        <dbReference type="EMBL" id="MST72199.1"/>
    </source>
</evidence>
<feature type="domain" description="HTH marR-type" evidence="1">
    <location>
        <begin position="1"/>
        <end position="134"/>
    </location>
</feature>
<dbReference type="Pfam" id="PF01022">
    <property type="entry name" value="HTH_5"/>
    <property type="match status" value="1"/>
</dbReference>
<dbReference type="PANTHER" id="PTHR33164">
    <property type="entry name" value="TRANSCRIPTIONAL REGULATOR, MARR FAMILY"/>
    <property type="match status" value="1"/>
</dbReference>
<dbReference type="SMART" id="SM00347">
    <property type="entry name" value="HTH_MARR"/>
    <property type="match status" value="1"/>
</dbReference>
<dbReference type="Proteomes" id="UP000469325">
    <property type="component" value="Unassembled WGS sequence"/>
</dbReference>
<dbReference type="PROSITE" id="PS50995">
    <property type="entry name" value="HTH_MARR_2"/>
    <property type="match status" value="1"/>
</dbReference>
<sequence>MELREYMSIRRAYNLVRQDIEAKRRLTFSEFAILCRLKISGRGLKTSEIAEYQGALRPTMTHRTKHLSNLGLISSVKGSVDRRNVVCTVTDDGRACVRDLCERTRAQILPGQSLSRTTADRICRYIDAMGAIPCMAGELTLLGLSMGGEEGMTISDLVNALGLLQPTVSMSVSTLVEEGVVTKSAEVPGSRFVNIRLTESGWAQVEDLRAKISDVVVRRGPRTRKRQSEDDAE</sequence>
<dbReference type="PANTHER" id="PTHR33164:SF43">
    <property type="entry name" value="HTH-TYPE TRANSCRIPTIONAL REPRESSOR YETL"/>
    <property type="match status" value="1"/>
</dbReference>
<dbReference type="InterPro" id="IPR036390">
    <property type="entry name" value="WH_DNA-bd_sf"/>
</dbReference>
<dbReference type="InterPro" id="IPR036388">
    <property type="entry name" value="WH-like_DNA-bd_sf"/>
</dbReference>
<evidence type="ECO:0000259" key="1">
    <source>
        <dbReference type="PROSITE" id="PS50995"/>
    </source>
</evidence>
<dbReference type="InterPro" id="IPR001845">
    <property type="entry name" value="HTH_ArsR_DNA-bd_dom"/>
</dbReference>
<dbReference type="InterPro" id="IPR039422">
    <property type="entry name" value="MarR/SlyA-like"/>
</dbReference>
<organism evidence="2 3">
    <name type="scientific">Olsenella porci</name>
    <dbReference type="NCBI Taxonomy" id="2652279"/>
    <lineage>
        <taxon>Bacteria</taxon>
        <taxon>Bacillati</taxon>
        <taxon>Actinomycetota</taxon>
        <taxon>Coriobacteriia</taxon>
        <taxon>Coriobacteriales</taxon>
        <taxon>Atopobiaceae</taxon>
        <taxon>Olsenella</taxon>
    </lineage>
</organism>
<name>A0A6N7XQH3_9ACTN</name>
<evidence type="ECO:0000313" key="3">
    <source>
        <dbReference type="Proteomes" id="UP000469325"/>
    </source>
</evidence>
<keyword evidence="3" id="KW-1185">Reference proteome</keyword>
<dbReference type="GO" id="GO:0003700">
    <property type="term" value="F:DNA-binding transcription factor activity"/>
    <property type="evidence" value="ECO:0007669"/>
    <property type="project" value="InterPro"/>
</dbReference>
<dbReference type="GO" id="GO:0006950">
    <property type="term" value="P:response to stress"/>
    <property type="evidence" value="ECO:0007669"/>
    <property type="project" value="TreeGrafter"/>
</dbReference>